<dbReference type="InterPro" id="IPR015854">
    <property type="entry name" value="ABC_transpr_LolD-like"/>
</dbReference>
<dbReference type="InterPro" id="IPR003439">
    <property type="entry name" value="ABC_transporter-like_ATP-bd"/>
</dbReference>
<accession>A0A6H2HE09</accession>
<dbReference type="PANTHER" id="PTHR24220">
    <property type="entry name" value="IMPORT ATP-BINDING PROTEIN"/>
    <property type="match status" value="1"/>
</dbReference>
<evidence type="ECO:0000259" key="5">
    <source>
        <dbReference type="PROSITE" id="PS50893"/>
    </source>
</evidence>
<keyword evidence="4 6" id="KW-0067">ATP-binding</keyword>
<dbReference type="GO" id="GO:0005886">
    <property type="term" value="C:plasma membrane"/>
    <property type="evidence" value="ECO:0007669"/>
    <property type="project" value="TreeGrafter"/>
</dbReference>
<evidence type="ECO:0000313" key="6">
    <source>
        <dbReference type="EMBL" id="QJC58033.1"/>
    </source>
</evidence>
<keyword evidence="2" id="KW-1003">Cell membrane</keyword>
<evidence type="ECO:0000256" key="3">
    <source>
        <dbReference type="ARBA" id="ARBA00022741"/>
    </source>
</evidence>
<dbReference type="Pfam" id="PF00005">
    <property type="entry name" value="ABC_tran"/>
    <property type="match status" value="1"/>
</dbReference>
<evidence type="ECO:0000256" key="1">
    <source>
        <dbReference type="ARBA" id="ARBA00005417"/>
    </source>
</evidence>
<protein>
    <submittedName>
        <fullName evidence="6">Putative ABC transporter ATP-binding protein</fullName>
    </submittedName>
</protein>
<keyword evidence="7" id="KW-1185">Reference proteome</keyword>
<dbReference type="Gene3D" id="3.40.50.300">
    <property type="entry name" value="P-loop containing nucleotide triphosphate hydrolases"/>
    <property type="match status" value="1"/>
</dbReference>
<reference evidence="6 7" key="1">
    <citation type="submission" date="2020-04" db="EMBL/GenBank/DDBJ databases">
        <title>Complete genome of a Psychrophilic, Marine, Gas Vacuolate Bacterium Polaromonas vacuolata KCTC 22033T.</title>
        <authorList>
            <person name="Hwang K."/>
            <person name="Kim K.M."/>
        </authorList>
    </citation>
    <scope>NUCLEOTIDE SEQUENCE [LARGE SCALE GENOMIC DNA]</scope>
    <source>
        <strain evidence="6 7">KCTC 22033</strain>
    </source>
</reference>
<keyword evidence="3" id="KW-0547">Nucleotide-binding</keyword>
<dbReference type="InterPro" id="IPR027417">
    <property type="entry name" value="P-loop_NTPase"/>
</dbReference>
<dbReference type="SMART" id="SM00382">
    <property type="entry name" value="AAA"/>
    <property type="match status" value="1"/>
</dbReference>
<dbReference type="GO" id="GO:0005524">
    <property type="term" value="F:ATP binding"/>
    <property type="evidence" value="ECO:0007669"/>
    <property type="project" value="UniProtKB-KW"/>
</dbReference>
<gene>
    <name evidence="6" type="ORF">HC248_03370</name>
</gene>
<keyword evidence="2" id="KW-0472">Membrane</keyword>
<dbReference type="GO" id="GO:0022857">
    <property type="term" value="F:transmembrane transporter activity"/>
    <property type="evidence" value="ECO:0007669"/>
    <property type="project" value="TreeGrafter"/>
</dbReference>
<proteinExistence type="inferred from homology"/>
<dbReference type="RefSeq" id="WP_168923449.1">
    <property type="nucleotide sequence ID" value="NZ_CP051461.1"/>
</dbReference>
<dbReference type="EMBL" id="CP051461">
    <property type="protein sequence ID" value="QJC58033.1"/>
    <property type="molecule type" value="Genomic_DNA"/>
</dbReference>
<comment type="similarity">
    <text evidence="1">Belongs to the ABC transporter superfamily.</text>
</comment>
<dbReference type="AlphaFoldDB" id="A0A6H2HE09"/>
<evidence type="ECO:0000256" key="4">
    <source>
        <dbReference type="ARBA" id="ARBA00022840"/>
    </source>
</evidence>
<dbReference type="GO" id="GO:0016887">
    <property type="term" value="F:ATP hydrolysis activity"/>
    <property type="evidence" value="ECO:0007669"/>
    <property type="project" value="InterPro"/>
</dbReference>
<sequence length="240" mass="26078">MGIDLLVRNLRIDLPAQLATSSFEKNKSPENSRLLFSLERLSIASGESLALCGPSGSGKTTLLNVLAGLQRHAAAKVVWSDAHHTHDLMQLSGAAADRWRLHHAGLVFQQFEIFTSMSALENVISPYRFDHWRCPQAARARALDLLVQFAIPATAMAGTLSRGEQQRVAIARALVRLPQVVFADEPTASLDPATAKRVMDVLLATCAANAVTLIVATHDSALLQRFSRVLKLQNAQLVNA</sequence>
<dbReference type="KEGG" id="pvac:HC248_03370"/>
<dbReference type="SUPFAM" id="SSF52540">
    <property type="entry name" value="P-loop containing nucleoside triphosphate hydrolases"/>
    <property type="match status" value="1"/>
</dbReference>
<feature type="domain" description="ABC transporter" evidence="5">
    <location>
        <begin position="18"/>
        <end position="240"/>
    </location>
</feature>
<evidence type="ECO:0000313" key="7">
    <source>
        <dbReference type="Proteomes" id="UP000502041"/>
    </source>
</evidence>
<dbReference type="InterPro" id="IPR003593">
    <property type="entry name" value="AAA+_ATPase"/>
</dbReference>
<name>A0A6H2HE09_9BURK</name>
<evidence type="ECO:0000256" key="2">
    <source>
        <dbReference type="ARBA" id="ARBA00022475"/>
    </source>
</evidence>
<dbReference type="PROSITE" id="PS50893">
    <property type="entry name" value="ABC_TRANSPORTER_2"/>
    <property type="match status" value="1"/>
</dbReference>
<dbReference type="PANTHER" id="PTHR24220:SF689">
    <property type="entry name" value="LIPOPROTEIN-RELEASING SYSTEM ATP-BINDING PROTEIN LOLD"/>
    <property type="match status" value="1"/>
</dbReference>
<dbReference type="Proteomes" id="UP000502041">
    <property type="component" value="Chromosome"/>
</dbReference>
<organism evidence="6 7">
    <name type="scientific">Polaromonas vacuolata</name>
    <dbReference type="NCBI Taxonomy" id="37448"/>
    <lineage>
        <taxon>Bacteria</taxon>
        <taxon>Pseudomonadati</taxon>
        <taxon>Pseudomonadota</taxon>
        <taxon>Betaproteobacteria</taxon>
        <taxon>Burkholderiales</taxon>
        <taxon>Comamonadaceae</taxon>
        <taxon>Polaromonas</taxon>
    </lineage>
</organism>